<reference evidence="10" key="1">
    <citation type="submission" date="2019-11" db="EMBL/GenBank/DDBJ databases">
        <title>Genome-resolved metagenomics to study the prevalence of co-infection and intraspecific heterogeneity among plant pathogen metapopulations.</title>
        <authorList>
            <person name="Newberry E."/>
            <person name="Bhandari R."/>
            <person name="Kemble J."/>
            <person name="Sikora E."/>
            <person name="Potnis N."/>
        </authorList>
    </citation>
    <scope>NUCLEOTIDE SEQUENCE</scope>
    <source>
        <strain evidence="10">Xe_Pep_Tuscaloosa_18b</strain>
    </source>
</reference>
<evidence type="ECO:0000256" key="2">
    <source>
        <dbReference type="ARBA" id="ARBA00013164"/>
    </source>
</evidence>
<evidence type="ECO:0000256" key="6">
    <source>
        <dbReference type="ARBA" id="ARBA00022840"/>
    </source>
</evidence>
<accession>A0A6B3KEH3</accession>
<dbReference type="Gene3D" id="3.10.20.590">
    <property type="match status" value="1"/>
</dbReference>
<dbReference type="Pfam" id="PF08264">
    <property type="entry name" value="Anticodon_1"/>
    <property type="match status" value="1"/>
</dbReference>
<keyword evidence="6" id="KW-0067">ATP-binding</keyword>
<comment type="catalytic activity">
    <reaction evidence="9">
        <text>tRNA(Leu) + L-leucine + ATP = L-leucyl-tRNA(Leu) + AMP + diphosphate</text>
        <dbReference type="Rhea" id="RHEA:11688"/>
        <dbReference type="Rhea" id="RHEA-COMP:9613"/>
        <dbReference type="Rhea" id="RHEA-COMP:9622"/>
        <dbReference type="ChEBI" id="CHEBI:30616"/>
        <dbReference type="ChEBI" id="CHEBI:33019"/>
        <dbReference type="ChEBI" id="CHEBI:57427"/>
        <dbReference type="ChEBI" id="CHEBI:78442"/>
        <dbReference type="ChEBI" id="CHEBI:78494"/>
        <dbReference type="ChEBI" id="CHEBI:456215"/>
        <dbReference type="EC" id="6.1.1.4"/>
    </reaction>
</comment>
<keyword evidence="4 10" id="KW-0436">Ligase</keyword>
<dbReference type="AlphaFoldDB" id="A0A6B3KEH3"/>
<sequence>VMELSNALAKFDDASEQGRAVRQEALEAMVLLLNPITPHASHALWQVLGRGETLLENVAFPQADASALVRDALTLAVQINGKLRGTIDVAADATREQIEALAQAEPNAAKFLEGLSVRKIIIVPGKIVNIVAG</sequence>
<gene>
    <name evidence="10" type="ORF">G3W62_09435</name>
</gene>
<dbReference type="FunFam" id="1.10.730.10:FF:000002">
    <property type="entry name" value="Leucine--tRNA ligase"/>
    <property type="match status" value="1"/>
</dbReference>
<dbReference type="SUPFAM" id="SSF47323">
    <property type="entry name" value="Anticodon-binding domain of a subclass of class I aminoacyl-tRNA synthetases"/>
    <property type="match status" value="1"/>
</dbReference>
<dbReference type="InterPro" id="IPR002302">
    <property type="entry name" value="Leu-tRNA-ligase"/>
</dbReference>
<evidence type="ECO:0000256" key="1">
    <source>
        <dbReference type="ARBA" id="ARBA00005594"/>
    </source>
</evidence>
<dbReference type="GO" id="GO:0005524">
    <property type="term" value="F:ATP binding"/>
    <property type="evidence" value="ECO:0007669"/>
    <property type="project" value="UniProtKB-KW"/>
</dbReference>
<dbReference type="GO" id="GO:0004823">
    <property type="term" value="F:leucine-tRNA ligase activity"/>
    <property type="evidence" value="ECO:0007669"/>
    <property type="project" value="UniProtKB-EC"/>
</dbReference>
<evidence type="ECO:0000256" key="7">
    <source>
        <dbReference type="ARBA" id="ARBA00022917"/>
    </source>
</evidence>
<dbReference type="InterPro" id="IPR009080">
    <property type="entry name" value="tRNAsynth_Ia_anticodon-bd"/>
</dbReference>
<proteinExistence type="inferred from homology"/>
<organism evidence="10">
    <name type="scientific">Xanthomonas euvesicatoria</name>
    <dbReference type="NCBI Taxonomy" id="456327"/>
    <lineage>
        <taxon>Bacteria</taxon>
        <taxon>Pseudomonadati</taxon>
        <taxon>Pseudomonadota</taxon>
        <taxon>Gammaproteobacteria</taxon>
        <taxon>Lysobacterales</taxon>
        <taxon>Lysobacteraceae</taxon>
        <taxon>Xanthomonas</taxon>
    </lineage>
</organism>
<keyword evidence="8" id="KW-0030">Aminoacyl-tRNA synthetase</keyword>
<evidence type="ECO:0000256" key="9">
    <source>
        <dbReference type="ARBA" id="ARBA00047469"/>
    </source>
</evidence>
<dbReference type="Gene3D" id="1.10.730.10">
    <property type="entry name" value="Isoleucyl-tRNA Synthetase, Domain 1"/>
    <property type="match status" value="1"/>
</dbReference>
<dbReference type="EMBL" id="JAAGYV010000050">
    <property type="protein sequence ID" value="NEK72994.1"/>
    <property type="molecule type" value="Genomic_DNA"/>
</dbReference>
<name>A0A6B3KEH3_XANEU</name>
<evidence type="ECO:0000256" key="3">
    <source>
        <dbReference type="ARBA" id="ARBA00022490"/>
    </source>
</evidence>
<comment type="caution">
    <text evidence="10">The sequence shown here is derived from an EMBL/GenBank/DDBJ whole genome shotgun (WGS) entry which is preliminary data.</text>
</comment>
<dbReference type="PANTHER" id="PTHR43740:SF2">
    <property type="entry name" value="LEUCINE--TRNA LIGASE, MITOCHONDRIAL"/>
    <property type="match status" value="1"/>
</dbReference>
<dbReference type="EC" id="6.1.1.4" evidence="2"/>
<feature type="non-terminal residue" evidence="10">
    <location>
        <position position="1"/>
    </location>
</feature>
<dbReference type="GO" id="GO:0005829">
    <property type="term" value="C:cytosol"/>
    <property type="evidence" value="ECO:0007669"/>
    <property type="project" value="TreeGrafter"/>
</dbReference>
<dbReference type="FunFam" id="3.10.20.590:FF:000001">
    <property type="entry name" value="Leucine--tRNA ligase"/>
    <property type="match status" value="1"/>
</dbReference>
<comment type="similarity">
    <text evidence="1">Belongs to the class-I aminoacyl-tRNA synthetase family.</text>
</comment>
<evidence type="ECO:0000256" key="4">
    <source>
        <dbReference type="ARBA" id="ARBA00022598"/>
    </source>
</evidence>
<dbReference type="GO" id="GO:0006429">
    <property type="term" value="P:leucyl-tRNA aminoacylation"/>
    <property type="evidence" value="ECO:0007669"/>
    <property type="project" value="InterPro"/>
</dbReference>
<keyword evidence="3" id="KW-0963">Cytoplasm</keyword>
<protein>
    <recommendedName>
        <fullName evidence="2">leucine--tRNA ligase</fullName>
        <ecNumber evidence="2">6.1.1.4</ecNumber>
    </recommendedName>
</protein>
<evidence type="ECO:0000256" key="8">
    <source>
        <dbReference type="ARBA" id="ARBA00023146"/>
    </source>
</evidence>
<keyword evidence="5" id="KW-0547">Nucleotide-binding</keyword>
<evidence type="ECO:0000256" key="5">
    <source>
        <dbReference type="ARBA" id="ARBA00022741"/>
    </source>
</evidence>
<keyword evidence="7" id="KW-0648">Protein biosynthesis</keyword>
<dbReference type="PANTHER" id="PTHR43740">
    <property type="entry name" value="LEUCYL-TRNA SYNTHETASE"/>
    <property type="match status" value="1"/>
</dbReference>
<evidence type="ECO:0000313" key="10">
    <source>
        <dbReference type="EMBL" id="NEK72994.1"/>
    </source>
</evidence>
<dbReference type="InterPro" id="IPR013155">
    <property type="entry name" value="M/V/L/I-tRNA-synth_anticd-bd"/>
</dbReference>